<feature type="transmembrane region" description="Helical" evidence="1">
    <location>
        <begin position="21"/>
        <end position="47"/>
    </location>
</feature>
<keyword evidence="3" id="KW-1185">Reference proteome</keyword>
<comment type="caution">
    <text evidence="2">The sequence shown here is derived from an EMBL/GenBank/DDBJ whole genome shotgun (WGS) entry which is preliminary data.</text>
</comment>
<name>A0A2T0QAV6_9ACTN</name>
<evidence type="ECO:0000313" key="2">
    <source>
        <dbReference type="EMBL" id="PRY01028.1"/>
    </source>
</evidence>
<evidence type="ECO:0000256" key="1">
    <source>
        <dbReference type="SAM" id="Phobius"/>
    </source>
</evidence>
<gene>
    <name evidence="2" type="ORF">CLV72_102664</name>
</gene>
<dbReference type="AlphaFoldDB" id="A0A2T0QAV6"/>
<keyword evidence="1" id="KW-1133">Transmembrane helix</keyword>
<keyword evidence="1" id="KW-0812">Transmembrane</keyword>
<feature type="transmembrane region" description="Helical" evidence="1">
    <location>
        <begin position="86"/>
        <end position="107"/>
    </location>
</feature>
<feature type="transmembrane region" description="Helical" evidence="1">
    <location>
        <begin position="113"/>
        <end position="133"/>
    </location>
</feature>
<feature type="transmembrane region" description="Helical" evidence="1">
    <location>
        <begin position="59"/>
        <end position="79"/>
    </location>
</feature>
<dbReference type="Proteomes" id="UP000237846">
    <property type="component" value="Unassembled WGS sequence"/>
</dbReference>
<reference evidence="2 3" key="1">
    <citation type="submission" date="2018-03" db="EMBL/GenBank/DDBJ databases">
        <title>Genomic Encyclopedia of Archaeal and Bacterial Type Strains, Phase II (KMG-II): from individual species to whole genera.</title>
        <authorList>
            <person name="Goeker M."/>
        </authorList>
    </citation>
    <scope>NUCLEOTIDE SEQUENCE [LARGE SCALE GENOMIC DNA]</scope>
    <source>
        <strain evidence="2 3">DSM 45601</strain>
    </source>
</reference>
<accession>A0A2T0QAV6</accession>
<evidence type="ECO:0000313" key="3">
    <source>
        <dbReference type="Proteomes" id="UP000237846"/>
    </source>
</evidence>
<protein>
    <submittedName>
        <fullName evidence="2">Uncharacterized protein</fullName>
    </submittedName>
</protein>
<keyword evidence="1" id="KW-0472">Membrane</keyword>
<sequence>MSADTTLHARSTGAAGGPRPALLLVLRVSTLLTTLALLAQAVTAGLLLSSPDGRVLHSAIAYAVVLAAVVQLAAAVLFWRPGGGPAGFIANAAGLAAFTAVQIALGVAGLSQLHVPVGVLMFAASTLLLVRTWSRPAGAARS</sequence>
<dbReference type="RefSeq" id="WP_245930050.1">
    <property type="nucleotide sequence ID" value="NZ_PVZC01000002.1"/>
</dbReference>
<organism evidence="2 3">
    <name type="scientific">Allonocardiopsis opalescens</name>
    <dbReference type="NCBI Taxonomy" id="1144618"/>
    <lineage>
        <taxon>Bacteria</taxon>
        <taxon>Bacillati</taxon>
        <taxon>Actinomycetota</taxon>
        <taxon>Actinomycetes</taxon>
        <taxon>Streptosporangiales</taxon>
        <taxon>Allonocardiopsis</taxon>
    </lineage>
</organism>
<proteinExistence type="predicted"/>
<dbReference type="EMBL" id="PVZC01000002">
    <property type="protein sequence ID" value="PRY01028.1"/>
    <property type="molecule type" value="Genomic_DNA"/>
</dbReference>